<feature type="region of interest" description="Disordered" evidence="3">
    <location>
        <begin position="1"/>
        <end position="49"/>
    </location>
</feature>
<dbReference type="SMART" id="SM00066">
    <property type="entry name" value="GAL4"/>
    <property type="match status" value="1"/>
</dbReference>
<dbReference type="PANTHER" id="PTHR47659:SF7">
    <property type="entry name" value="FUNGAL TRANSCRIPTIONAL REGULATORY PROTEIN, N-TERMINAL DOMAIN-CONTAINING PROTEIN"/>
    <property type="match status" value="1"/>
</dbReference>
<dbReference type="Pfam" id="PF00172">
    <property type="entry name" value="Zn_clus"/>
    <property type="match status" value="1"/>
</dbReference>
<dbReference type="PROSITE" id="PS50048">
    <property type="entry name" value="ZN2_CY6_FUNGAL_2"/>
    <property type="match status" value="1"/>
</dbReference>
<dbReference type="InterPro" id="IPR036864">
    <property type="entry name" value="Zn2-C6_fun-type_DNA-bd_sf"/>
</dbReference>
<dbReference type="OrthoDB" id="5575144at2759"/>
<comment type="caution">
    <text evidence="5">The sequence shown here is derived from an EMBL/GenBank/DDBJ whole genome shotgun (WGS) entry which is preliminary data.</text>
</comment>
<organism evidence="5 6">
    <name type="scientific">Absidia repens</name>
    <dbReference type="NCBI Taxonomy" id="90262"/>
    <lineage>
        <taxon>Eukaryota</taxon>
        <taxon>Fungi</taxon>
        <taxon>Fungi incertae sedis</taxon>
        <taxon>Mucoromycota</taxon>
        <taxon>Mucoromycotina</taxon>
        <taxon>Mucoromycetes</taxon>
        <taxon>Mucorales</taxon>
        <taxon>Cunninghamellaceae</taxon>
        <taxon>Absidia</taxon>
    </lineage>
</organism>
<evidence type="ECO:0000313" key="5">
    <source>
        <dbReference type="EMBL" id="ORZ12784.1"/>
    </source>
</evidence>
<name>A0A1X2IAL6_9FUNG</name>
<feature type="compositionally biased region" description="Low complexity" evidence="3">
    <location>
        <begin position="322"/>
        <end position="334"/>
    </location>
</feature>
<dbReference type="PANTHER" id="PTHR47659">
    <property type="entry name" value="ZN(II)2CYS6 TRANSCRIPTION FACTOR (EUROFUNG)-RELATED"/>
    <property type="match status" value="1"/>
</dbReference>
<proteinExistence type="predicted"/>
<feature type="compositionally biased region" description="Low complexity" evidence="3">
    <location>
        <begin position="14"/>
        <end position="44"/>
    </location>
</feature>
<dbReference type="GO" id="GO:0000981">
    <property type="term" value="F:DNA-binding transcription factor activity, RNA polymerase II-specific"/>
    <property type="evidence" value="ECO:0007669"/>
    <property type="project" value="InterPro"/>
</dbReference>
<dbReference type="CDD" id="cd00067">
    <property type="entry name" value="GAL4"/>
    <property type="match status" value="1"/>
</dbReference>
<dbReference type="Proteomes" id="UP000193560">
    <property type="component" value="Unassembled WGS sequence"/>
</dbReference>
<dbReference type="InterPro" id="IPR001138">
    <property type="entry name" value="Zn2Cys6_DnaBD"/>
</dbReference>
<gene>
    <name evidence="5" type="ORF">BCR42DRAFT_493515</name>
</gene>
<evidence type="ECO:0000256" key="2">
    <source>
        <dbReference type="ARBA" id="ARBA00023242"/>
    </source>
</evidence>
<feature type="region of interest" description="Disordered" evidence="3">
    <location>
        <begin position="297"/>
        <end position="390"/>
    </location>
</feature>
<evidence type="ECO:0000259" key="4">
    <source>
        <dbReference type="PROSITE" id="PS50048"/>
    </source>
</evidence>
<dbReference type="SUPFAM" id="SSF57701">
    <property type="entry name" value="Zn2/Cys6 DNA-binding domain"/>
    <property type="match status" value="1"/>
</dbReference>
<feature type="compositionally biased region" description="Low complexity" evidence="3">
    <location>
        <begin position="343"/>
        <end position="390"/>
    </location>
</feature>
<sequence>MQYTPPYYYGAPNQQSPNIQQTQPQQHHQQQQQPQQPQLQMPDHQMYHHGIPTYPMSMPPHQPHPAMVHAGGDFNMLTKPKRKQVKNACVNCQKACKKCDDGRPCQRCIKYGLSETCTNSVRKERKKGVKRGPYKRRNQANEESSSPVNVSTYPNPNPGAVPTPYQTYANYDAYQSTNPNTAYTNPMQQYVMAMQQQQAMYQNLPYQQPMTSATTSSPALSHHAPIPPAAPHSAQPSPVTTNATPDIATKIESTGSSTANHTETDNTNVNKNNNDDEDGSKLNILSQLCSDVLDRSPKEEHATMTPPPNNGSSSTGVPDHPSPASTNATSTTSSYPHQQQQHTPIMSTPISSSPSSANSSPTLHKQDPQMVYPQQQQNQGQGENIWQGHW</sequence>
<keyword evidence="2" id="KW-0539">Nucleus</keyword>
<feature type="region of interest" description="Disordered" evidence="3">
    <location>
        <begin position="208"/>
        <end position="281"/>
    </location>
</feature>
<feature type="compositionally biased region" description="Polar residues" evidence="3">
    <location>
        <begin position="251"/>
        <end position="261"/>
    </location>
</feature>
<reference evidence="5 6" key="1">
    <citation type="submission" date="2016-07" db="EMBL/GenBank/DDBJ databases">
        <title>Pervasive Adenine N6-methylation of Active Genes in Fungi.</title>
        <authorList>
            <consortium name="DOE Joint Genome Institute"/>
            <person name="Mondo S.J."/>
            <person name="Dannebaum R.O."/>
            <person name="Kuo R.C."/>
            <person name="Labutti K."/>
            <person name="Haridas S."/>
            <person name="Kuo A."/>
            <person name="Salamov A."/>
            <person name="Ahrendt S.R."/>
            <person name="Lipzen A."/>
            <person name="Sullivan W."/>
            <person name="Andreopoulos W.B."/>
            <person name="Clum A."/>
            <person name="Lindquist E."/>
            <person name="Daum C."/>
            <person name="Ramamoorthy G.K."/>
            <person name="Gryganskyi A."/>
            <person name="Culley D."/>
            <person name="Magnuson J.K."/>
            <person name="James T.Y."/>
            <person name="O'Malley M.A."/>
            <person name="Stajich J.E."/>
            <person name="Spatafora J.W."/>
            <person name="Visel A."/>
            <person name="Grigoriev I.V."/>
        </authorList>
    </citation>
    <scope>NUCLEOTIDE SEQUENCE [LARGE SCALE GENOMIC DNA]</scope>
    <source>
        <strain evidence="5 6">NRRL 1336</strain>
    </source>
</reference>
<feature type="compositionally biased region" description="Basic residues" evidence="3">
    <location>
        <begin position="123"/>
        <end position="138"/>
    </location>
</feature>
<evidence type="ECO:0000256" key="3">
    <source>
        <dbReference type="SAM" id="MobiDB-lite"/>
    </source>
</evidence>
<accession>A0A1X2IAL6</accession>
<dbReference type="AlphaFoldDB" id="A0A1X2IAL6"/>
<feature type="domain" description="Zn(2)-C6 fungal-type" evidence="4">
    <location>
        <begin position="88"/>
        <end position="119"/>
    </location>
</feature>
<dbReference type="STRING" id="90262.A0A1X2IAL6"/>
<keyword evidence="6" id="KW-1185">Reference proteome</keyword>
<dbReference type="Gene3D" id="4.10.240.10">
    <property type="entry name" value="Zn(2)-C6 fungal-type DNA-binding domain"/>
    <property type="match status" value="1"/>
</dbReference>
<feature type="region of interest" description="Disordered" evidence="3">
    <location>
        <begin position="122"/>
        <end position="161"/>
    </location>
</feature>
<evidence type="ECO:0000256" key="1">
    <source>
        <dbReference type="ARBA" id="ARBA00022723"/>
    </source>
</evidence>
<dbReference type="InterPro" id="IPR050335">
    <property type="entry name" value="ERT1_acuK_gluconeogen_tf"/>
</dbReference>
<keyword evidence="1" id="KW-0479">Metal-binding</keyword>
<dbReference type="EMBL" id="MCGE01000018">
    <property type="protein sequence ID" value="ORZ12784.1"/>
    <property type="molecule type" value="Genomic_DNA"/>
</dbReference>
<evidence type="ECO:0000313" key="6">
    <source>
        <dbReference type="Proteomes" id="UP000193560"/>
    </source>
</evidence>
<feature type="compositionally biased region" description="Polar residues" evidence="3">
    <location>
        <begin position="141"/>
        <end position="154"/>
    </location>
</feature>
<protein>
    <recommendedName>
        <fullName evidence="4">Zn(2)-C6 fungal-type domain-containing protein</fullName>
    </recommendedName>
</protein>
<dbReference type="GO" id="GO:0008270">
    <property type="term" value="F:zinc ion binding"/>
    <property type="evidence" value="ECO:0007669"/>
    <property type="project" value="InterPro"/>
</dbReference>